<dbReference type="OrthoDB" id="288014at2"/>
<dbReference type="GO" id="GO:0016530">
    <property type="term" value="F:metallochaperone activity"/>
    <property type="evidence" value="ECO:0007669"/>
    <property type="project" value="UniProtKB-ARBA"/>
</dbReference>
<feature type="binding site" evidence="4">
    <location>
        <position position="89"/>
    </location>
    <ligand>
        <name>Zn(2+)</name>
        <dbReference type="ChEBI" id="CHEBI:29105"/>
    </ligand>
</feature>
<reference evidence="6" key="1">
    <citation type="submission" date="2015-07" db="EMBL/GenBank/DDBJ databases">
        <authorList>
            <person name="Rodrigo-Torres Lidia"/>
            <person name="Arahal R.David."/>
        </authorList>
    </citation>
    <scope>NUCLEOTIDE SEQUENCE [LARGE SCALE GENOMIC DNA]</scope>
    <source>
        <strain evidence="6">CECT 5112</strain>
    </source>
</reference>
<dbReference type="GO" id="GO:0008270">
    <property type="term" value="F:zinc ion binding"/>
    <property type="evidence" value="ECO:0007669"/>
    <property type="project" value="UniProtKB-UniRule"/>
</dbReference>
<keyword evidence="2 4" id="KW-0479">Metal-binding</keyword>
<feature type="binding site" evidence="4">
    <location>
        <position position="76"/>
    </location>
    <ligand>
        <name>Zn(2+)</name>
        <dbReference type="ChEBI" id="CHEBI:29105"/>
    </ligand>
</feature>
<feature type="binding site" evidence="4">
    <location>
        <position position="73"/>
    </location>
    <ligand>
        <name>Zn(2+)</name>
        <dbReference type="ChEBI" id="CHEBI:29105"/>
    </ligand>
</feature>
<dbReference type="GO" id="GO:0016151">
    <property type="term" value="F:nickel cation binding"/>
    <property type="evidence" value="ECO:0007669"/>
    <property type="project" value="UniProtKB-UniRule"/>
</dbReference>
<dbReference type="PANTHER" id="PTHR34535">
    <property type="entry name" value="HYDROGENASE MATURATION FACTOR HYPA"/>
    <property type="match status" value="1"/>
</dbReference>
<protein>
    <recommendedName>
        <fullName evidence="4">Hydrogenase maturation factor HypA</fullName>
    </recommendedName>
</protein>
<evidence type="ECO:0000313" key="5">
    <source>
        <dbReference type="EMBL" id="CTQ76199.1"/>
    </source>
</evidence>
<dbReference type="STRING" id="388408.LAX5112_04513"/>
<dbReference type="Proteomes" id="UP000053235">
    <property type="component" value="Unassembled WGS sequence"/>
</dbReference>
<name>A0A0M7AMT0_9HYPH</name>
<comment type="similarity">
    <text evidence="4">Belongs to the HypA/HybF family.</text>
</comment>
<dbReference type="PANTHER" id="PTHR34535:SF3">
    <property type="entry name" value="HYDROGENASE MATURATION FACTOR HYPA"/>
    <property type="match status" value="1"/>
</dbReference>
<organism evidence="5 6">
    <name type="scientific">Roseibium alexandrii</name>
    <dbReference type="NCBI Taxonomy" id="388408"/>
    <lineage>
        <taxon>Bacteria</taxon>
        <taxon>Pseudomonadati</taxon>
        <taxon>Pseudomonadota</taxon>
        <taxon>Alphaproteobacteria</taxon>
        <taxon>Hyphomicrobiales</taxon>
        <taxon>Stappiaceae</taxon>
        <taxon>Roseibium</taxon>
    </lineage>
</organism>
<keyword evidence="1 4" id="KW-0533">Nickel</keyword>
<comment type="function">
    <text evidence="4">Involved in the maturation of [NiFe] hydrogenases. Required for nickel insertion into the metal center of the hydrogenase.</text>
</comment>
<evidence type="ECO:0000313" key="6">
    <source>
        <dbReference type="Proteomes" id="UP000053235"/>
    </source>
</evidence>
<dbReference type="HAMAP" id="MF_00213">
    <property type="entry name" value="HypA_HybF"/>
    <property type="match status" value="1"/>
</dbReference>
<keyword evidence="6" id="KW-1185">Reference proteome</keyword>
<dbReference type="InterPro" id="IPR000688">
    <property type="entry name" value="HypA/HybF"/>
</dbReference>
<dbReference type="NCBIfam" id="TIGR00100">
    <property type="entry name" value="hypA"/>
    <property type="match status" value="1"/>
</dbReference>
<evidence type="ECO:0000256" key="2">
    <source>
        <dbReference type="ARBA" id="ARBA00022723"/>
    </source>
</evidence>
<feature type="binding site" evidence="4">
    <location>
        <position position="2"/>
    </location>
    <ligand>
        <name>Ni(2+)</name>
        <dbReference type="ChEBI" id="CHEBI:49786"/>
    </ligand>
</feature>
<accession>A0A0M7AMT0</accession>
<dbReference type="PIRSF" id="PIRSF004761">
    <property type="entry name" value="Hydrgn_mat_HypA"/>
    <property type="match status" value="1"/>
</dbReference>
<dbReference type="EMBL" id="CXWD01000025">
    <property type="protein sequence ID" value="CTQ76199.1"/>
    <property type="molecule type" value="Genomic_DNA"/>
</dbReference>
<gene>
    <name evidence="4" type="primary">hypA</name>
    <name evidence="5" type="ORF">LAX5112_04513</name>
</gene>
<dbReference type="Gene3D" id="3.30.2320.80">
    <property type="match status" value="1"/>
</dbReference>
<dbReference type="AlphaFoldDB" id="A0A0M7AMT0"/>
<sequence length="113" mass="12219">MHEMSLCENILGILQDQAASQNFSKVDRVCLEVGPLSGVEPEALRFGFDVVTRGSLADGAQLDIFEPEASAYCAACDTTAAIKDRFDPCPSCGSHLLQIKTGEELRIKELEVS</sequence>
<dbReference type="FunFam" id="3.30.2320.80:FF:000001">
    <property type="entry name" value="Hydrogenase maturation factor HypA"/>
    <property type="match status" value="1"/>
</dbReference>
<evidence type="ECO:0000256" key="3">
    <source>
        <dbReference type="ARBA" id="ARBA00022833"/>
    </source>
</evidence>
<evidence type="ECO:0000256" key="1">
    <source>
        <dbReference type="ARBA" id="ARBA00022596"/>
    </source>
</evidence>
<proteinExistence type="inferred from homology"/>
<dbReference type="GO" id="GO:0051604">
    <property type="term" value="P:protein maturation"/>
    <property type="evidence" value="ECO:0007669"/>
    <property type="project" value="InterPro"/>
</dbReference>
<dbReference type="Pfam" id="PF01155">
    <property type="entry name" value="HypA"/>
    <property type="match status" value="1"/>
</dbReference>
<evidence type="ECO:0000256" key="4">
    <source>
        <dbReference type="HAMAP-Rule" id="MF_00213"/>
    </source>
</evidence>
<feature type="binding site" evidence="4">
    <location>
        <position position="92"/>
    </location>
    <ligand>
        <name>Zn(2+)</name>
        <dbReference type="ChEBI" id="CHEBI:29105"/>
    </ligand>
</feature>
<dbReference type="RefSeq" id="WP_055673712.1">
    <property type="nucleotide sequence ID" value="NZ_CXWD01000025.1"/>
</dbReference>
<keyword evidence="3 4" id="KW-0862">Zinc</keyword>